<dbReference type="PRINTS" id="PR00080">
    <property type="entry name" value="SDRFAMILY"/>
</dbReference>
<accession>A0ABV0LBI5</accession>
<dbReference type="PANTHER" id="PTHR42760:SF40">
    <property type="entry name" value="3-OXOACYL-[ACYL-CARRIER-PROTEIN] REDUCTASE, CHLOROPLASTIC"/>
    <property type="match status" value="1"/>
</dbReference>
<comment type="similarity">
    <text evidence="1">Belongs to the short-chain dehydrogenases/reductases (SDR) family.</text>
</comment>
<dbReference type="EMBL" id="JBDZYD010000004">
    <property type="protein sequence ID" value="MEQ0559668.1"/>
    <property type="molecule type" value="Genomic_DNA"/>
</dbReference>
<dbReference type="InterPro" id="IPR036291">
    <property type="entry name" value="NAD(P)-bd_dom_sf"/>
</dbReference>
<dbReference type="RefSeq" id="WP_348949920.1">
    <property type="nucleotide sequence ID" value="NZ_JBDZYD010000004.1"/>
</dbReference>
<evidence type="ECO:0000313" key="3">
    <source>
        <dbReference type="Proteomes" id="UP001440984"/>
    </source>
</evidence>
<proteinExistence type="inferred from homology"/>
<reference evidence="2 3" key="1">
    <citation type="submission" date="2024-05" db="EMBL/GenBank/DDBJ databases">
        <authorList>
            <person name="Zhao H."/>
            <person name="Xu Y."/>
            <person name="Lin S."/>
            <person name="Spain J.C."/>
            <person name="Zhou N.-Y."/>
        </authorList>
    </citation>
    <scope>NUCLEOTIDE SEQUENCE [LARGE SCALE GENOMIC DNA]</scope>
    <source>
        <strain evidence="2 3">NEAU-NG30</strain>
    </source>
</reference>
<keyword evidence="2" id="KW-0560">Oxidoreductase</keyword>
<dbReference type="InterPro" id="IPR002347">
    <property type="entry name" value="SDR_fam"/>
</dbReference>
<protein>
    <submittedName>
        <fullName evidence="2">SDR family oxidoreductase</fullName>
        <ecNumber evidence="2">1.-.-.-</ecNumber>
    </submittedName>
</protein>
<dbReference type="Pfam" id="PF13561">
    <property type="entry name" value="adh_short_C2"/>
    <property type="match status" value="1"/>
</dbReference>
<comment type="caution">
    <text evidence="2">The sequence shown here is derived from an EMBL/GenBank/DDBJ whole genome shotgun (WGS) entry which is preliminary data.</text>
</comment>
<evidence type="ECO:0000313" key="2">
    <source>
        <dbReference type="EMBL" id="MEQ0559668.1"/>
    </source>
</evidence>
<dbReference type="SUPFAM" id="SSF51735">
    <property type="entry name" value="NAD(P)-binding Rossmann-fold domains"/>
    <property type="match status" value="1"/>
</dbReference>
<dbReference type="Proteomes" id="UP001440984">
    <property type="component" value="Unassembled WGS sequence"/>
</dbReference>
<dbReference type="PRINTS" id="PR00081">
    <property type="entry name" value="GDHRDH"/>
</dbReference>
<dbReference type="PANTHER" id="PTHR42760">
    <property type="entry name" value="SHORT-CHAIN DEHYDROGENASES/REDUCTASES FAMILY MEMBER"/>
    <property type="match status" value="1"/>
</dbReference>
<dbReference type="CDD" id="cd05233">
    <property type="entry name" value="SDR_c"/>
    <property type="match status" value="1"/>
</dbReference>
<dbReference type="Gene3D" id="3.40.50.720">
    <property type="entry name" value="NAD(P)-binding Rossmann-like Domain"/>
    <property type="match status" value="1"/>
</dbReference>
<organism evidence="2 3">
    <name type="scientific">Amycolatopsis melonis</name>
    <dbReference type="NCBI Taxonomy" id="3156488"/>
    <lineage>
        <taxon>Bacteria</taxon>
        <taxon>Bacillati</taxon>
        <taxon>Actinomycetota</taxon>
        <taxon>Actinomycetes</taxon>
        <taxon>Pseudonocardiales</taxon>
        <taxon>Pseudonocardiaceae</taxon>
        <taxon>Amycolatopsis</taxon>
    </lineage>
</organism>
<gene>
    <name evidence="2" type="ORF">ABJI51_11340</name>
</gene>
<dbReference type="GO" id="GO:0016491">
    <property type="term" value="F:oxidoreductase activity"/>
    <property type="evidence" value="ECO:0007669"/>
    <property type="project" value="UniProtKB-KW"/>
</dbReference>
<sequence>MDRIVLVTGGSSGLGKAVAARFRADGDTVFVTGRDAGRLGRAAAEIDARPIACDATDPGQVARLADELGPDLDVLVNMAGRNTDLDDDSPAEGLEGVLAAWRANLDANLLSAVLTTTAVRGKLRPGGTIVNVGSIGAEYASSSYGAAKAALAAWTAGLSSEVGPKGVTANLISPGYIADTDFFHGKLSEQRREALIDATHNGRAGRPADIADTTFFLASAGARHITGQTLHVNGGAHTTR</sequence>
<dbReference type="InterPro" id="IPR020904">
    <property type="entry name" value="Sc_DH/Rdtase_CS"/>
</dbReference>
<name>A0ABV0LBI5_9PSEU</name>
<evidence type="ECO:0000256" key="1">
    <source>
        <dbReference type="ARBA" id="ARBA00006484"/>
    </source>
</evidence>
<dbReference type="EC" id="1.-.-.-" evidence="2"/>
<dbReference type="PROSITE" id="PS00061">
    <property type="entry name" value="ADH_SHORT"/>
    <property type="match status" value="1"/>
</dbReference>
<keyword evidence="3" id="KW-1185">Reference proteome</keyword>